<name>A0AC58SRQ0_TOBAC</name>
<evidence type="ECO:0000313" key="2">
    <source>
        <dbReference type="RefSeq" id="XP_075087644.1"/>
    </source>
</evidence>
<keyword evidence="1" id="KW-1185">Reference proteome</keyword>
<proteinExistence type="predicted"/>
<sequence>MAVPAGSQPIFPAGQLPSIIAQPPTTTNNNPQPLDYSKILKPATINAAMDEKASAVEPIPLRRITFLHGKLMVKFTKSEVERMNVIEGLQYAVVGKLSYGWPDLQELRRIIRAQAKDGYEYQMRQLIYDAKFKAGDETPMAMAWILFPNLLPTYFVKECLFSLASVVGNPLHLNLATINKTRPSCARVKVLVDLLTDLPKKVRMDIENKVSGEVKTTWVKIQYDYMPKYCKECRLQGHGMIE</sequence>
<organism evidence="1 2">
    <name type="scientific">Nicotiana tabacum</name>
    <name type="common">Common tobacco</name>
    <dbReference type="NCBI Taxonomy" id="4097"/>
    <lineage>
        <taxon>Eukaryota</taxon>
        <taxon>Viridiplantae</taxon>
        <taxon>Streptophyta</taxon>
        <taxon>Embryophyta</taxon>
        <taxon>Tracheophyta</taxon>
        <taxon>Spermatophyta</taxon>
        <taxon>Magnoliopsida</taxon>
        <taxon>eudicotyledons</taxon>
        <taxon>Gunneridae</taxon>
        <taxon>Pentapetalae</taxon>
        <taxon>asterids</taxon>
        <taxon>lamiids</taxon>
        <taxon>Solanales</taxon>
        <taxon>Solanaceae</taxon>
        <taxon>Nicotianoideae</taxon>
        <taxon>Nicotianeae</taxon>
        <taxon>Nicotiana</taxon>
    </lineage>
</organism>
<dbReference type="RefSeq" id="XP_075087644.1">
    <property type="nucleotide sequence ID" value="XM_075231543.1"/>
</dbReference>
<reference evidence="2" key="2">
    <citation type="submission" date="2025-08" db="UniProtKB">
        <authorList>
            <consortium name="RefSeq"/>
        </authorList>
    </citation>
    <scope>IDENTIFICATION</scope>
    <source>
        <tissue evidence="2">Leaf</tissue>
    </source>
</reference>
<evidence type="ECO:0000313" key="1">
    <source>
        <dbReference type="Proteomes" id="UP000790787"/>
    </source>
</evidence>
<dbReference type="Proteomes" id="UP000790787">
    <property type="component" value="Chromosome 15"/>
</dbReference>
<protein>
    <submittedName>
        <fullName evidence="2">Uncharacterized protein LOC142169650</fullName>
    </submittedName>
</protein>
<gene>
    <name evidence="2" type="primary">LOC142169650</name>
</gene>
<reference evidence="1" key="1">
    <citation type="journal article" date="2014" name="Nat. Commun.">
        <title>The tobacco genome sequence and its comparison with those of tomato and potato.</title>
        <authorList>
            <person name="Sierro N."/>
            <person name="Battey J.N."/>
            <person name="Ouadi S."/>
            <person name="Bakaher N."/>
            <person name="Bovet L."/>
            <person name="Willig A."/>
            <person name="Goepfert S."/>
            <person name="Peitsch M.C."/>
            <person name="Ivanov N.V."/>
        </authorList>
    </citation>
    <scope>NUCLEOTIDE SEQUENCE [LARGE SCALE GENOMIC DNA]</scope>
</reference>
<accession>A0AC58SRQ0</accession>